<dbReference type="InterPro" id="IPR029787">
    <property type="entry name" value="Nucleotide_cyclase"/>
</dbReference>
<dbReference type="InterPro" id="IPR000014">
    <property type="entry name" value="PAS"/>
</dbReference>
<dbReference type="RefSeq" id="WP_271203744.1">
    <property type="nucleotide sequence ID" value="NZ_BSFK01000005.1"/>
</dbReference>
<dbReference type="CDD" id="cd01949">
    <property type="entry name" value="GGDEF"/>
    <property type="match status" value="1"/>
</dbReference>
<dbReference type="Pfam" id="PF00989">
    <property type="entry name" value="PAS"/>
    <property type="match status" value="1"/>
</dbReference>
<dbReference type="GO" id="GO:0006355">
    <property type="term" value="P:regulation of DNA-templated transcription"/>
    <property type="evidence" value="ECO:0007669"/>
    <property type="project" value="InterPro"/>
</dbReference>
<feature type="domain" description="GGDEF" evidence="4">
    <location>
        <begin position="166"/>
        <end position="307"/>
    </location>
</feature>
<dbReference type="SUPFAM" id="SSF55785">
    <property type="entry name" value="PYP-like sensor domain (PAS domain)"/>
    <property type="match status" value="1"/>
</dbReference>
<dbReference type="SMART" id="SM00052">
    <property type="entry name" value="EAL"/>
    <property type="match status" value="1"/>
</dbReference>
<dbReference type="PROSITE" id="PS50112">
    <property type="entry name" value="PAS"/>
    <property type="match status" value="1"/>
</dbReference>
<evidence type="ECO:0000259" key="1">
    <source>
        <dbReference type="PROSITE" id="PS50112"/>
    </source>
</evidence>
<keyword evidence="6" id="KW-1185">Reference proteome</keyword>
<evidence type="ECO:0000313" key="6">
    <source>
        <dbReference type="Proteomes" id="UP001143364"/>
    </source>
</evidence>
<organism evidence="5 6">
    <name type="scientific">Methylopila jiangsuensis</name>
    <dbReference type="NCBI Taxonomy" id="586230"/>
    <lineage>
        <taxon>Bacteria</taxon>
        <taxon>Pseudomonadati</taxon>
        <taxon>Pseudomonadota</taxon>
        <taxon>Alphaproteobacteria</taxon>
        <taxon>Hyphomicrobiales</taxon>
        <taxon>Methylopilaceae</taxon>
        <taxon>Methylopila</taxon>
    </lineage>
</organism>
<dbReference type="PROSITE" id="PS50887">
    <property type="entry name" value="GGDEF"/>
    <property type="match status" value="1"/>
</dbReference>
<dbReference type="NCBIfam" id="TIGR00254">
    <property type="entry name" value="GGDEF"/>
    <property type="match status" value="1"/>
</dbReference>
<dbReference type="CDD" id="cd00130">
    <property type="entry name" value="PAS"/>
    <property type="match status" value="1"/>
</dbReference>
<evidence type="ECO:0000259" key="2">
    <source>
        <dbReference type="PROSITE" id="PS50113"/>
    </source>
</evidence>
<feature type="domain" description="PAC" evidence="2">
    <location>
        <begin position="87"/>
        <end position="137"/>
    </location>
</feature>
<dbReference type="Pfam" id="PF00990">
    <property type="entry name" value="GGDEF"/>
    <property type="match status" value="1"/>
</dbReference>
<dbReference type="InterPro" id="IPR000160">
    <property type="entry name" value="GGDEF_dom"/>
</dbReference>
<protein>
    <recommendedName>
        <fullName evidence="7">EAL domain-containing protein</fullName>
    </recommendedName>
</protein>
<dbReference type="InterPro" id="IPR000700">
    <property type="entry name" value="PAS-assoc_C"/>
</dbReference>
<dbReference type="SMART" id="SM00267">
    <property type="entry name" value="GGDEF"/>
    <property type="match status" value="1"/>
</dbReference>
<gene>
    <name evidence="5" type="ORF">GCM10008171_10640</name>
</gene>
<dbReference type="PANTHER" id="PTHR44757:SF2">
    <property type="entry name" value="BIOFILM ARCHITECTURE MAINTENANCE PROTEIN MBAA"/>
    <property type="match status" value="1"/>
</dbReference>
<dbReference type="AlphaFoldDB" id="A0A9W6JDX8"/>
<dbReference type="InterPro" id="IPR052155">
    <property type="entry name" value="Biofilm_reg_signaling"/>
</dbReference>
<evidence type="ECO:0008006" key="7">
    <source>
        <dbReference type="Google" id="ProtNLM"/>
    </source>
</evidence>
<dbReference type="SUPFAM" id="SSF141868">
    <property type="entry name" value="EAL domain-like"/>
    <property type="match status" value="1"/>
</dbReference>
<sequence>MSSDEAAEGVVHFAQALLAHGGDAIVGADASGVIRVWNDAASRLFGYPAEDAIGRPVDIIVPEAMRNDHVGGMRRLIRGEPARLIGKLLELPAQRADGEVFPTEMRISAWGKGEDMVFAAVVRDASERRRIEDRLQSLAMFDQLTLLPNRTRFIERLNEALAGSGRAATLLMVDLDRFSDLNDIEGHEIGDEILRDTALKLKRIAAAFHGEAAGEPGVVGRLGSNAFGLLLPGTSNLAVVFSVAESVRSALLQGCAIRDRVLKATASIGIAVAPEHGSSAVRLMANADFALRRAKSEGCDCRQMFSSSHRQEVAARRALDADLRQAATHGQFELFFQPQVRLEDGALTGAETLLRWRHPTRGLLSPAQFLDVLAGSAAAATVGDWILNTACARAEQWRAALGGHFRIGVNLFEAQFAREDIDTAVARALRVTGLPADSLEIEITENIFTASDDVAVARVRRLRDLGVRIAFDDFGTGYASLNLLKRYPITRLKIDRSFVRNISEAPEDEAIVDLVLSLGKRFGLDVIAEGIERRDQEEHLSRMGCREGQGFLYGRPMPAEEFGRLFVNAGAASDHAAVRRSSS</sequence>
<dbReference type="PROSITE" id="PS50113">
    <property type="entry name" value="PAC"/>
    <property type="match status" value="1"/>
</dbReference>
<dbReference type="SUPFAM" id="SSF55073">
    <property type="entry name" value="Nucleotide cyclase"/>
    <property type="match status" value="1"/>
</dbReference>
<accession>A0A9W6JDX8</accession>
<dbReference type="Pfam" id="PF00563">
    <property type="entry name" value="EAL"/>
    <property type="match status" value="1"/>
</dbReference>
<name>A0A9W6JDX8_9HYPH</name>
<dbReference type="InterPro" id="IPR035919">
    <property type="entry name" value="EAL_sf"/>
</dbReference>
<proteinExistence type="predicted"/>
<reference evidence="5" key="1">
    <citation type="journal article" date="2014" name="Int. J. Syst. Evol. Microbiol.">
        <title>Complete genome sequence of Corynebacterium casei LMG S-19264T (=DSM 44701T), isolated from a smear-ripened cheese.</title>
        <authorList>
            <consortium name="US DOE Joint Genome Institute (JGI-PGF)"/>
            <person name="Walter F."/>
            <person name="Albersmeier A."/>
            <person name="Kalinowski J."/>
            <person name="Ruckert C."/>
        </authorList>
    </citation>
    <scope>NUCLEOTIDE SEQUENCE</scope>
    <source>
        <strain evidence="5">VKM B-2555</strain>
    </source>
</reference>
<evidence type="ECO:0000313" key="5">
    <source>
        <dbReference type="EMBL" id="GLK75810.1"/>
    </source>
</evidence>
<dbReference type="InterPro" id="IPR043128">
    <property type="entry name" value="Rev_trsase/Diguanyl_cyclase"/>
</dbReference>
<dbReference type="Proteomes" id="UP001143364">
    <property type="component" value="Unassembled WGS sequence"/>
</dbReference>
<dbReference type="NCBIfam" id="TIGR00229">
    <property type="entry name" value="sensory_box"/>
    <property type="match status" value="1"/>
</dbReference>
<feature type="domain" description="PAS" evidence="1">
    <location>
        <begin position="23"/>
        <end position="80"/>
    </location>
</feature>
<comment type="caution">
    <text evidence="5">The sequence shown here is derived from an EMBL/GenBank/DDBJ whole genome shotgun (WGS) entry which is preliminary data.</text>
</comment>
<reference evidence="5" key="2">
    <citation type="submission" date="2023-01" db="EMBL/GenBank/DDBJ databases">
        <authorList>
            <person name="Sun Q."/>
            <person name="Evtushenko L."/>
        </authorList>
    </citation>
    <scope>NUCLEOTIDE SEQUENCE</scope>
    <source>
        <strain evidence="5">VKM B-2555</strain>
    </source>
</reference>
<dbReference type="CDD" id="cd01948">
    <property type="entry name" value="EAL"/>
    <property type="match status" value="1"/>
</dbReference>
<dbReference type="SMART" id="SM00091">
    <property type="entry name" value="PAS"/>
    <property type="match status" value="1"/>
</dbReference>
<dbReference type="EMBL" id="BSFK01000005">
    <property type="protein sequence ID" value="GLK75810.1"/>
    <property type="molecule type" value="Genomic_DNA"/>
</dbReference>
<dbReference type="InterPro" id="IPR001633">
    <property type="entry name" value="EAL_dom"/>
</dbReference>
<evidence type="ECO:0000259" key="4">
    <source>
        <dbReference type="PROSITE" id="PS50887"/>
    </source>
</evidence>
<dbReference type="Gene3D" id="3.30.70.270">
    <property type="match status" value="1"/>
</dbReference>
<dbReference type="InterPro" id="IPR013767">
    <property type="entry name" value="PAS_fold"/>
</dbReference>
<dbReference type="PANTHER" id="PTHR44757">
    <property type="entry name" value="DIGUANYLATE CYCLASE DGCP"/>
    <property type="match status" value="1"/>
</dbReference>
<dbReference type="PROSITE" id="PS50883">
    <property type="entry name" value="EAL"/>
    <property type="match status" value="1"/>
</dbReference>
<evidence type="ECO:0000259" key="3">
    <source>
        <dbReference type="PROSITE" id="PS50883"/>
    </source>
</evidence>
<dbReference type="Gene3D" id="3.30.450.20">
    <property type="entry name" value="PAS domain"/>
    <property type="match status" value="1"/>
</dbReference>
<dbReference type="Gene3D" id="3.20.20.450">
    <property type="entry name" value="EAL domain"/>
    <property type="match status" value="1"/>
</dbReference>
<feature type="domain" description="EAL" evidence="3">
    <location>
        <begin position="316"/>
        <end position="570"/>
    </location>
</feature>
<dbReference type="InterPro" id="IPR035965">
    <property type="entry name" value="PAS-like_dom_sf"/>
</dbReference>